<keyword evidence="4" id="KW-0028">Amino-acid biosynthesis</keyword>
<evidence type="ECO:0000256" key="4">
    <source>
        <dbReference type="ARBA" id="ARBA00022605"/>
    </source>
</evidence>
<evidence type="ECO:0000256" key="2">
    <source>
        <dbReference type="ARBA" id="ARBA00007985"/>
    </source>
</evidence>
<keyword evidence="11" id="KW-0539">Nucleus</keyword>
<evidence type="ECO:0000256" key="5">
    <source>
        <dbReference type="ARBA" id="ARBA00022679"/>
    </source>
</evidence>
<keyword evidence="9" id="KW-0862">Zinc</keyword>
<dbReference type="FunFam" id="3.30.160.60:FF:000201">
    <property type="entry name" value="C2H2 finger domain protein (Gli3)"/>
    <property type="match status" value="1"/>
</dbReference>
<feature type="compositionally biased region" description="Acidic residues" evidence="14">
    <location>
        <begin position="489"/>
        <end position="500"/>
    </location>
</feature>
<feature type="compositionally biased region" description="Acidic residues" evidence="14">
    <location>
        <begin position="525"/>
        <end position="535"/>
    </location>
</feature>
<dbReference type="GO" id="GO:0003849">
    <property type="term" value="F:3-deoxy-7-phosphoheptulonate synthase activity"/>
    <property type="evidence" value="ECO:0007669"/>
    <property type="project" value="UniProtKB-EC"/>
</dbReference>
<comment type="similarity">
    <text evidence="2">Belongs to the class-I DAHP synthase family.</text>
</comment>
<dbReference type="Gene3D" id="3.30.160.60">
    <property type="entry name" value="Classic Zinc Finger"/>
    <property type="match status" value="2"/>
</dbReference>
<feature type="region of interest" description="Disordered" evidence="14">
    <location>
        <begin position="450"/>
        <end position="562"/>
    </location>
</feature>
<dbReference type="Proteomes" id="UP000028045">
    <property type="component" value="Unassembled WGS sequence"/>
</dbReference>
<dbReference type="Pfam" id="PF00096">
    <property type="entry name" value="zf-C2H2"/>
    <property type="match status" value="1"/>
</dbReference>
<dbReference type="NCBIfam" id="TIGR00034">
    <property type="entry name" value="aroFGH"/>
    <property type="match status" value="1"/>
</dbReference>
<dbReference type="EC" id="2.5.1.54" evidence="3"/>
<dbReference type="PANTHER" id="PTHR21225:SF18">
    <property type="entry name" value="PHOSPHO-2-DEHYDRO-3-DEOXYHEPTONATE ALDOLASE, PHENYLALANINE-INHIBITED"/>
    <property type="match status" value="1"/>
</dbReference>
<evidence type="ECO:0000256" key="1">
    <source>
        <dbReference type="ARBA" id="ARBA00004123"/>
    </source>
</evidence>
<evidence type="ECO:0000256" key="3">
    <source>
        <dbReference type="ARBA" id="ARBA00012694"/>
    </source>
</evidence>
<dbReference type="OrthoDB" id="3214149at2759"/>
<proteinExistence type="inferred from homology"/>
<comment type="subcellular location">
    <subcellularLocation>
        <location evidence="1">Nucleus</location>
    </subcellularLocation>
</comment>
<dbReference type="InterPro" id="IPR013087">
    <property type="entry name" value="Znf_C2H2_type"/>
</dbReference>
<keyword evidence="6" id="KW-0479">Metal-binding</keyword>
<dbReference type="InterPro" id="IPR013785">
    <property type="entry name" value="Aldolase_TIM"/>
</dbReference>
<dbReference type="PROSITE" id="PS50157">
    <property type="entry name" value="ZINC_FINGER_C2H2_2"/>
    <property type="match status" value="1"/>
</dbReference>
<keyword evidence="10" id="KW-0057">Aromatic amino acid biosynthesis</keyword>
<dbReference type="GO" id="GO:0008652">
    <property type="term" value="P:amino acid biosynthetic process"/>
    <property type="evidence" value="ECO:0007669"/>
    <property type="project" value="UniProtKB-KW"/>
</dbReference>
<dbReference type="FunFam" id="3.20.20.70:FF:000005">
    <property type="entry name" value="Phospho-2-dehydro-3-deoxyheptonate aldolase"/>
    <property type="match status" value="1"/>
</dbReference>
<feature type="domain" description="C2H2-type" evidence="15">
    <location>
        <begin position="636"/>
        <end position="666"/>
    </location>
</feature>
<dbReference type="InterPro" id="IPR006219">
    <property type="entry name" value="DAHP_synth_1"/>
</dbReference>
<dbReference type="FunFam" id="3.30.160.60:FF:000031">
    <property type="entry name" value="GLI family zinc finger 3"/>
    <property type="match status" value="1"/>
</dbReference>
<dbReference type="SMART" id="SM00355">
    <property type="entry name" value="ZnF_C2H2"/>
    <property type="match status" value="3"/>
</dbReference>
<dbReference type="GO" id="GO:0005634">
    <property type="term" value="C:nucleus"/>
    <property type="evidence" value="ECO:0007669"/>
    <property type="project" value="UniProtKB-SubCell"/>
</dbReference>
<name>A0A084AJV4_STACB</name>
<reference evidence="16 17" key="1">
    <citation type="journal article" date="2014" name="BMC Genomics">
        <title>Comparative genome sequencing reveals chemotype-specific gene clusters in the toxigenic black mold Stachybotrys.</title>
        <authorList>
            <person name="Semeiks J."/>
            <person name="Borek D."/>
            <person name="Otwinowski Z."/>
            <person name="Grishin N.V."/>
        </authorList>
    </citation>
    <scope>NUCLEOTIDE SEQUENCE [LARGE SCALE GENOMIC DNA]</scope>
    <source>
        <strain evidence="17">CBS 109288 / IBT 7711</strain>
    </source>
</reference>
<dbReference type="AlphaFoldDB" id="A0A084AJV4"/>
<evidence type="ECO:0000256" key="8">
    <source>
        <dbReference type="ARBA" id="ARBA00022771"/>
    </source>
</evidence>
<evidence type="ECO:0000256" key="13">
    <source>
        <dbReference type="PROSITE-ProRule" id="PRU00042"/>
    </source>
</evidence>
<dbReference type="SUPFAM" id="SSF51569">
    <property type="entry name" value="Aldolase"/>
    <property type="match status" value="1"/>
</dbReference>
<keyword evidence="17" id="KW-1185">Reference proteome</keyword>
<evidence type="ECO:0000256" key="6">
    <source>
        <dbReference type="ARBA" id="ARBA00022723"/>
    </source>
</evidence>
<dbReference type="EMBL" id="KL648695">
    <property type="protein sequence ID" value="KEY65583.1"/>
    <property type="molecule type" value="Genomic_DNA"/>
</dbReference>
<dbReference type="Pfam" id="PF00793">
    <property type="entry name" value="DAHP_synth_1"/>
    <property type="match status" value="1"/>
</dbReference>
<dbReference type="PANTHER" id="PTHR21225">
    <property type="entry name" value="PHOSPHO-2-DEHYDRO-3-DEOXYHEPTONATE ALDOLASE DAHP SYNTHETASE"/>
    <property type="match status" value="1"/>
</dbReference>
<evidence type="ECO:0000256" key="7">
    <source>
        <dbReference type="ARBA" id="ARBA00022737"/>
    </source>
</evidence>
<gene>
    <name evidence="16" type="ORF">S7711_09244</name>
</gene>
<evidence type="ECO:0000256" key="9">
    <source>
        <dbReference type="ARBA" id="ARBA00022833"/>
    </source>
</evidence>
<comment type="catalytic activity">
    <reaction evidence="12">
        <text>D-erythrose 4-phosphate + phosphoenolpyruvate + H2O = 7-phospho-2-dehydro-3-deoxy-D-arabino-heptonate + phosphate</text>
        <dbReference type="Rhea" id="RHEA:14717"/>
        <dbReference type="ChEBI" id="CHEBI:15377"/>
        <dbReference type="ChEBI" id="CHEBI:16897"/>
        <dbReference type="ChEBI" id="CHEBI:43474"/>
        <dbReference type="ChEBI" id="CHEBI:58394"/>
        <dbReference type="ChEBI" id="CHEBI:58702"/>
        <dbReference type="EC" id="2.5.1.54"/>
    </reaction>
</comment>
<dbReference type="PROSITE" id="PS00028">
    <property type="entry name" value="ZINC_FINGER_C2H2_1"/>
    <property type="match status" value="1"/>
</dbReference>
<dbReference type="GO" id="GO:0005737">
    <property type="term" value="C:cytoplasm"/>
    <property type="evidence" value="ECO:0007669"/>
    <property type="project" value="TreeGrafter"/>
</dbReference>
<dbReference type="InterPro" id="IPR006218">
    <property type="entry name" value="DAHP1/KDSA"/>
</dbReference>
<evidence type="ECO:0000313" key="16">
    <source>
        <dbReference type="EMBL" id="KEY65583.1"/>
    </source>
</evidence>
<sequence length="818" mass="90218">MSFFIENKHVGNRSESEDWRIRGYNPLTAPDLLQHEIPQTPESKQTVTQARDEATAIVQGTDGKQRLLVVIGPCSIHDPDAALVYCDLLLKAKEKYQDELLIVMRSYLEKPRTTVGWKGLINDPDIDGSFNINKGLRLSRKLFVDLTTKGMPLASEMLDTISPQFLADLLSVGAIGARTTESQLHRELASGLSFPVGFKNGTDGTLGVAIDAIGAVRHPHHFLSVTKPGVVAIVGTIGNEDCFVILRGGTKGTNYDADSIAEAKATLAKKNLPQRFMVDCSHGNSLKDHNNQPKVAAELARQISQGETGIMGVMIESNINEGNQKVPPEGRSGLKYGVSITDACINWTNTETVLEQLADAVKQRRKVLGVNGTNGAIPCGCTKPELTCLLVHIGDVGESCFLCPWKPSPFPSTPSVPLPHLRQNSLAFQPQSGSTLHLRVDCHVAPCTRVPSQQTRPDAPCARRRARRAPMTPAYSPPESPLSSMDSSEPYEEDAHDEDEAAPRPSKRQRLEAGSTTSSAVIPDAEPETVPEPDPLEGMSDVSSDTSGDIPTSPVNARLEEDDFQDQVSVCDWDGCPAGDQGNMDKLVEHIHNSHIENRQKKYTCEWKSCNRKGLPHASGYALKAHMRSHTREKPFYCYLPECDRSFTRSDALAKHMRTVHETEALRPSDPVPKSMQPTKAGKLKIIIKTPQSHGAHDEGADEAGNTDEVKAEYFTALPEELFGAEELAFPVKKLYRKCYWEAKWAEDVGEALRKECREWEEIYHREWREKEVLLAQAVKSELDWHERRRAILSGAADVQLPKTAEKSEDVEVDGAVS</sequence>
<evidence type="ECO:0000256" key="14">
    <source>
        <dbReference type="SAM" id="MobiDB-lite"/>
    </source>
</evidence>
<evidence type="ECO:0000313" key="17">
    <source>
        <dbReference type="Proteomes" id="UP000028045"/>
    </source>
</evidence>
<evidence type="ECO:0000256" key="11">
    <source>
        <dbReference type="ARBA" id="ARBA00023242"/>
    </source>
</evidence>
<evidence type="ECO:0000256" key="10">
    <source>
        <dbReference type="ARBA" id="ARBA00023141"/>
    </source>
</evidence>
<dbReference type="InterPro" id="IPR036236">
    <property type="entry name" value="Znf_C2H2_sf"/>
</dbReference>
<dbReference type="Gene3D" id="3.20.20.70">
    <property type="entry name" value="Aldolase class I"/>
    <property type="match status" value="1"/>
</dbReference>
<dbReference type="SUPFAM" id="SSF57667">
    <property type="entry name" value="beta-beta-alpha zinc fingers"/>
    <property type="match status" value="1"/>
</dbReference>
<feature type="compositionally biased region" description="Polar residues" evidence="14">
    <location>
        <begin position="541"/>
        <end position="555"/>
    </location>
</feature>
<dbReference type="GO" id="GO:0008270">
    <property type="term" value="F:zinc ion binding"/>
    <property type="evidence" value="ECO:0007669"/>
    <property type="project" value="UniProtKB-KW"/>
</dbReference>
<dbReference type="GO" id="GO:0009073">
    <property type="term" value="P:aromatic amino acid family biosynthetic process"/>
    <property type="evidence" value="ECO:0007669"/>
    <property type="project" value="UniProtKB-KW"/>
</dbReference>
<evidence type="ECO:0000256" key="12">
    <source>
        <dbReference type="ARBA" id="ARBA00047508"/>
    </source>
</evidence>
<keyword evidence="7" id="KW-0677">Repeat</keyword>
<keyword evidence="5" id="KW-0808">Transferase</keyword>
<accession>A0A084AJV4</accession>
<dbReference type="HOGENOM" id="CLU_018309_0_0_1"/>
<dbReference type="NCBIfam" id="NF009395">
    <property type="entry name" value="PRK12755.1"/>
    <property type="match status" value="1"/>
</dbReference>
<protein>
    <recommendedName>
        <fullName evidence="3">3-deoxy-7-phosphoheptulonate synthase</fullName>
        <ecNumber evidence="3">2.5.1.54</ecNumber>
    </recommendedName>
</protein>
<evidence type="ECO:0000259" key="15">
    <source>
        <dbReference type="PROSITE" id="PS50157"/>
    </source>
</evidence>
<organism evidence="16 17">
    <name type="scientific">Stachybotrys chartarum (strain CBS 109288 / IBT 7711)</name>
    <name type="common">Toxic black mold</name>
    <name type="synonym">Stilbospora chartarum</name>
    <dbReference type="NCBI Taxonomy" id="1280523"/>
    <lineage>
        <taxon>Eukaryota</taxon>
        <taxon>Fungi</taxon>
        <taxon>Dikarya</taxon>
        <taxon>Ascomycota</taxon>
        <taxon>Pezizomycotina</taxon>
        <taxon>Sordariomycetes</taxon>
        <taxon>Hypocreomycetidae</taxon>
        <taxon>Hypocreales</taxon>
        <taxon>Stachybotryaceae</taxon>
        <taxon>Stachybotrys</taxon>
    </lineage>
</organism>
<keyword evidence="8 13" id="KW-0863">Zinc-finger</keyword>